<keyword evidence="3" id="KW-1185">Reference proteome</keyword>
<dbReference type="EMBL" id="CP077095">
    <property type="protein sequence ID" value="QXI40872.1"/>
    <property type="molecule type" value="Genomic_DNA"/>
</dbReference>
<dbReference type="Proteomes" id="UP000633418">
    <property type="component" value="Chromosome"/>
</dbReference>
<feature type="transmembrane region" description="Helical" evidence="1">
    <location>
        <begin position="106"/>
        <end position="130"/>
    </location>
</feature>
<organism evidence="2 3">
    <name type="scientific">Pseudomonas xantholysinigenes</name>
    <dbReference type="NCBI Taxonomy" id="2745490"/>
    <lineage>
        <taxon>Bacteria</taxon>
        <taxon>Pseudomonadati</taxon>
        <taxon>Pseudomonadota</taxon>
        <taxon>Gammaproteobacteria</taxon>
        <taxon>Pseudomonadales</taxon>
        <taxon>Pseudomonadaceae</taxon>
        <taxon>Pseudomonas</taxon>
    </lineage>
</organism>
<feature type="transmembrane region" description="Helical" evidence="1">
    <location>
        <begin position="50"/>
        <end position="68"/>
    </location>
</feature>
<keyword evidence="1" id="KW-0812">Transmembrane</keyword>
<evidence type="ECO:0000256" key="1">
    <source>
        <dbReference type="SAM" id="Phobius"/>
    </source>
</evidence>
<sequence length="139" mass="15205">MIMRRLLQAPGLVLGAYLFICLMSAGIRDADFSLALPELVDPNSNSTVELVLLTVPGLLLFLLIGALAKKRRNIIATFVLIGMLNAWLQCLLFAECFGSTWSGTEILLLLGVNTPWLMLALLPGLSMLVATERWFEQGA</sequence>
<gene>
    <name evidence="2" type="ORF">HU772_002280</name>
</gene>
<reference evidence="2 3" key="1">
    <citation type="journal article" date="2020" name="Microorganisms">
        <title>Reliable Identification of Environmental Pseudomonas Isolates Using the rpoD Gene.</title>
        <authorList>
            <consortium name="The Broad Institute Genome Sequencing Platform"/>
            <person name="Girard L."/>
            <person name="Lood C."/>
            <person name="Rokni-Zadeh H."/>
            <person name="van Noort V."/>
            <person name="Lavigne R."/>
            <person name="De Mot R."/>
        </authorList>
    </citation>
    <scope>NUCLEOTIDE SEQUENCE [LARGE SCALE GENOMIC DNA]</scope>
    <source>
        <strain evidence="2 3">RW9S1A</strain>
    </source>
</reference>
<accession>A0A9E6Q2I8</accession>
<keyword evidence="1" id="KW-1133">Transmembrane helix</keyword>
<dbReference type="KEGG" id="pxn:HU772_002280"/>
<evidence type="ECO:0000313" key="3">
    <source>
        <dbReference type="Proteomes" id="UP000633418"/>
    </source>
</evidence>
<feature type="transmembrane region" description="Helical" evidence="1">
    <location>
        <begin position="75"/>
        <end position="94"/>
    </location>
</feature>
<evidence type="ECO:0000313" key="2">
    <source>
        <dbReference type="EMBL" id="QXI40872.1"/>
    </source>
</evidence>
<reference evidence="2 3" key="2">
    <citation type="journal article" date="2021" name="Microorganisms">
        <title>The Ever-Expanding Pseudomonas Genus: Description of 43 New Species and Partition of the Pseudomonas putida Group.</title>
        <authorList>
            <person name="Girard L."/>
            <person name="Lood C."/>
            <person name="Hofte M."/>
            <person name="Vandamme P."/>
            <person name="Rokni-Zadeh H."/>
            <person name="van Noort V."/>
            <person name="Lavigne R."/>
            <person name="De Mot R."/>
        </authorList>
    </citation>
    <scope>NUCLEOTIDE SEQUENCE [LARGE SCALE GENOMIC DNA]</scope>
    <source>
        <strain evidence="2 3">RW9S1A</strain>
    </source>
</reference>
<dbReference type="AlphaFoldDB" id="A0A9E6Q2I8"/>
<proteinExistence type="predicted"/>
<protein>
    <submittedName>
        <fullName evidence="2">Uncharacterized protein</fullName>
    </submittedName>
</protein>
<keyword evidence="1" id="KW-0472">Membrane</keyword>
<name>A0A9E6Q2I8_9PSED</name>